<feature type="region of interest" description="Disordered" evidence="1">
    <location>
        <begin position="23"/>
        <end position="42"/>
    </location>
</feature>
<dbReference type="Proteomes" id="UP001597277">
    <property type="component" value="Unassembled WGS sequence"/>
</dbReference>
<evidence type="ECO:0000256" key="2">
    <source>
        <dbReference type="SAM" id="SignalP"/>
    </source>
</evidence>
<evidence type="ECO:0000259" key="3">
    <source>
        <dbReference type="Pfam" id="PF26366"/>
    </source>
</evidence>
<gene>
    <name evidence="4" type="ORF">ACFSE6_03310</name>
</gene>
<proteinExistence type="predicted"/>
<dbReference type="Pfam" id="PF26366">
    <property type="entry name" value="DUF8094"/>
    <property type="match status" value="1"/>
</dbReference>
<feature type="compositionally biased region" description="Pro residues" evidence="1">
    <location>
        <begin position="28"/>
        <end position="38"/>
    </location>
</feature>
<accession>A0ABW4L4F1</accession>
<name>A0ABW4L4F1_9MICO</name>
<dbReference type="RefSeq" id="WP_388002269.1">
    <property type="nucleotide sequence ID" value="NZ_JBHUEE010000001.1"/>
</dbReference>
<evidence type="ECO:0000256" key="1">
    <source>
        <dbReference type="SAM" id="MobiDB-lite"/>
    </source>
</evidence>
<keyword evidence="2" id="KW-0732">Signal</keyword>
<sequence>MKARKAVAGLSLALTSGLLSACADEVPQPQPAPEPETPPAALDDQRLGRILDEIGQSVARADEAGDAGELGRRVIGPAQETREAEYAVAEATDGETGPSTLITDPQVSAVAASEDWPRPAMVVTEVPDGENLPLLLGLTQTSPRTPYALWGWVTLFPGIEVPQMARTEAGSPVVAPDAGGLAVAPENVADQYAQVLADPDSDRAEQFADDPNAQAWQETVSALEEDIGEFGEVSTDAAGTDTDPLALATADGGAIVLTEMRWELTVSKTVEDAGLTVGWPFDVLLDDPEVDGSVTATFERTVAFSVPSADAEDSTVRPLGVTEVLVDASRDDG</sequence>
<dbReference type="EMBL" id="JBHUEE010000001">
    <property type="protein sequence ID" value="MFD1716849.1"/>
    <property type="molecule type" value="Genomic_DNA"/>
</dbReference>
<reference evidence="5" key="1">
    <citation type="journal article" date="2019" name="Int. J. Syst. Evol. Microbiol.">
        <title>The Global Catalogue of Microorganisms (GCM) 10K type strain sequencing project: providing services to taxonomists for standard genome sequencing and annotation.</title>
        <authorList>
            <consortium name="The Broad Institute Genomics Platform"/>
            <consortium name="The Broad Institute Genome Sequencing Center for Infectious Disease"/>
            <person name="Wu L."/>
            <person name="Ma J."/>
        </authorList>
    </citation>
    <scope>NUCLEOTIDE SEQUENCE [LARGE SCALE GENOMIC DNA]</scope>
    <source>
        <strain evidence="5">JCM 17130</strain>
    </source>
</reference>
<keyword evidence="5" id="KW-1185">Reference proteome</keyword>
<protein>
    <recommendedName>
        <fullName evidence="3">DUF8094 domain-containing protein</fullName>
    </recommendedName>
</protein>
<dbReference type="InterPro" id="IPR058407">
    <property type="entry name" value="DUF8094"/>
</dbReference>
<feature type="domain" description="DUF8094" evidence="3">
    <location>
        <begin position="49"/>
        <end position="329"/>
    </location>
</feature>
<evidence type="ECO:0000313" key="5">
    <source>
        <dbReference type="Proteomes" id="UP001597277"/>
    </source>
</evidence>
<organism evidence="4 5">
    <name type="scientific">Georgenia deserti</name>
    <dbReference type="NCBI Taxonomy" id="2093781"/>
    <lineage>
        <taxon>Bacteria</taxon>
        <taxon>Bacillati</taxon>
        <taxon>Actinomycetota</taxon>
        <taxon>Actinomycetes</taxon>
        <taxon>Micrococcales</taxon>
        <taxon>Bogoriellaceae</taxon>
        <taxon>Georgenia</taxon>
    </lineage>
</organism>
<comment type="caution">
    <text evidence="4">The sequence shown here is derived from an EMBL/GenBank/DDBJ whole genome shotgun (WGS) entry which is preliminary data.</text>
</comment>
<evidence type="ECO:0000313" key="4">
    <source>
        <dbReference type="EMBL" id="MFD1716849.1"/>
    </source>
</evidence>
<feature type="chain" id="PRO_5047383768" description="DUF8094 domain-containing protein" evidence="2">
    <location>
        <begin position="22"/>
        <end position="333"/>
    </location>
</feature>
<feature type="signal peptide" evidence="2">
    <location>
        <begin position="1"/>
        <end position="21"/>
    </location>
</feature>
<dbReference type="PROSITE" id="PS51257">
    <property type="entry name" value="PROKAR_LIPOPROTEIN"/>
    <property type="match status" value="1"/>
</dbReference>